<evidence type="ECO:0000313" key="1">
    <source>
        <dbReference type="EMBL" id="MEM5423032.1"/>
    </source>
</evidence>
<dbReference type="InterPro" id="IPR010732">
    <property type="entry name" value="T6SS_TssG-like"/>
</dbReference>
<name>A0ABU9RTU0_9BURK</name>
<gene>
    <name evidence="1" type="ORF">VSR73_18405</name>
</gene>
<accession>A0ABU9RTU0</accession>
<comment type="caution">
    <text evidence="1">The sequence shown here is derived from an EMBL/GenBank/DDBJ whole genome shotgun (WGS) entry which is preliminary data.</text>
</comment>
<dbReference type="Pfam" id="PF06996">
    <property type="entry name" value="T6SS_TssG"/>
    <property type="match status" value="1"/>
</dbReference>
<dbReference type="EMBL" id="JAYMRV010000005">
    <property type="protein sequence ID" value="MEM5423032.1"/>
    <property type="molecule type" value="Genomic_DNA"/>
</dbReference>
<reference evidence="1 2" key="1">
    <citation type="submission" date="2024-01" db="EMBL/GenBank/DDBJ databases">
        <title>The diversity of rhizobia nodulating Mimosa spp. in eleven states of Brazil covering several biomes is determined by host plant, location, and edaphic factors.</title>
        <authorList>
            <person name="Rouws L."/>
            <person name="Barauna A."/>
            <person name="Beukes C."/>
            <person name="De Faria S.M."/>
            <person name="Gross E."/>
            <person name="Dos Reis Junior F.B."/>
            <person name="Simon M."/>
            <person name="Maluk M."/>
            <person name="Odee D.W."/>
            <person name="Kenicer G."/>
            <person name="Young J.P.W."/>
            <person name="Reis V.M."/>
            <person name="Zilli J."/>
            <person name="James E.K."/>
        </authorList>
    </citation>
    <scope>NUCLEOTIDE SEQUENCE [LARGE SCALE GENOMIC DNA]</scope>
    <source>
        <strain evidence="1 2">JPY167</strain>
    </source>
</reference>
<dbReference type="Proteomes" id="UP001489897">
    <property type="component" value="Unassembled WGS sequence"/>
</dbReference>
<dbReference type="PANTHER" id="PTHR35564">
    <property type="match status" value="1"/>
</dbReference>
<organism evidence="1 2">
    <name type="scientific">Paraburkholderia ferrariae</name>
    <dbReference type="NCBI Taxonomy" id="386056"/>
    <lineage>
        <taxon>Bacteria</taxon>
        <taxon>Pseudomonadati</taxon>
        <taxon>Pseudomonadota</taxon>
        <taxon>Betaproteobacteria</taxon>
        <taxon>Burkholderiales</taxon>
        <taxon>Burkholderiaceae</taxon>
        <taxon>Paraburkholderia</taxon>
    </lineage>
</organism>
<keyword evidence="2" id="KW-1185">Reference proteome</keyword>
<proteinExistence type="predicted"/>
<dbReference type="PANTHER" id="PTHR35564:SF4">
    <property type="entry name" value="CYTOPLASMIC PROTEIN"/>
    <property type="match status" value="1"/>
</dbReference>
<protein>
    <submittedName>
        <fullName evidence="1">Type VI secretion system baseplate subunit TssG</fullName>
    </submittedName>
</protein>
<evidence type="ECO:0000313" key="2">
    <source>
        <dbReference type="Proteomes" id="UP001489897"/>
    </source>
</evidence>
<sequence length="157" mass="17897">MSTWPEDSRSLERLLAEPWRTEFFQTARLLERWFVGHGRARQQDAVPDRITFRTTLSTTLPPSEIEQIVSFNAGGERLGDKQQRAAADVFRVDVTPAFFGLLGSQGALPLRYTEQITVQEHRDPRAEYPPVRPDMERGRCVQRRVARQAACVCAQGL</sequence>
<dbReference type="RefSeq" id="WP_342947839.1">
    <property type="nucleotide sequence ID" value="NZ_JAYMRV010000005.1"/>
</dbReference>